<evidence type="ECO:0000256" key="7">
    <source>
        <dbReference type="ARBA" id="ARBA00023175"/>
    </source>
</evidence>
<dbReference type="SUPFAM" id="SSF52540">
    <property type="entry name" value="P-loop containing nucleoside triphosphate hydrolases"/>
    <property type="match status" value="1"/>
</dbReference>
<evidence type="ECO:0000256" key="5">
    <source>
        <dbReference type="ARBA" id="ARBA00022840"/>
    </source>
</evidence>
<evidence type="ECO:0000256" key="9">
    <source>
        <dbReference type="PROSITE-ProRule" id="PRU00283"/>
    </source>
</evidence>
<dbReference type="OrthoDB" id="3176171at2759"/>
<evidence type="ECO:0000256" key="10">
    <source>
        <dbReference type="SAM" id="Coils"/>
    </source>
</evidence>
<keyword evidence="5 9" id="KW-0067">ATP-binding</keyword>
<dbReference type="PRINTS" id="PR00380">
    <property type="entry name" value="KINESINHEAVY"/>
</dbReference>
<evidence type="ECO:0000256" key="11">
    <source>
        <dbReference type="SAM" id="MobiDB-lite"/>
    </source>
</evidence>
<dbReference type="SMART" id="SM00129">
    <property type="entry name" value="KISc"/>
    <property type="match status" value="1"/>
</dbReference>
<dbReference type="GO" id="GO:0035371">
    <property type="term" value="C:microtubule plus-end"/>
    <property type="evidence" value="ECO:0007669"/>
    <property type="project" value="UniProtKB-ARBA"/>
</dbReference>
<feature type="compositionally biased region" description="Low complexity" evidence="11">
    <location>
        <begin position="860"/>
        <end position="876"/>
    </location>
</feature>
<feature type="region of interest" description="Disordered" evidence="11">
    <location>
        <begin position="682"/>
        <end position="706"/>
    </location>
</feature>
<dbReference type="PANTHER" id="PTHR47968">
    <property type="entry name" value="CENTROMERE PROTEIN E"/>
    <property type="match status" value="1"/>
</dbReference>
<feature type="binding site" evidence="9">
    <location>
        <begin position="148"/>
        <end position="155"/>
    </location>
    <ligand>
        <name>ATP</name>
        <dbReference type="ChEBI" id="CHEBI:30616"/>
    </ligand>
</feature>
<dbReference type="InParanoid" id="A0A316YYE7"/>
<evidence type="ECO:0000256" key="1">
    <source>
        <dbReference type="ARBA" id="ARBA00004245"/>
    </source>
</evidence>
<keyword evidence="14" id="KW-1185">Reference proteome</keyword>
<comment type="similarity">
    <text evidence="9">Belongs to the TRAFAC class myosin-kinesin ATPase superfamily. Kinesin family.</text>
</comment>
<dbReference type="GO" id="GO:0010970">
    <property type="term" value="P:transport along microtubule"/>
    <property type="evidence" value="ECO:0007669"/>
    <property type="project" value="UniProtKB-ARBA"/>
</dbReference>
<keyword evidence="6 10" id="KW-0175">Coiled coil</keyword>
<feature type="compositionally biased region" description="Low complexity" evidence="11">
    <location>
        <begin position="970"/>
        <end position="981"/>
    </location>
</feature>
<feature type="compositionally biased region" description="Low complexity" evidence="11">
    <location>
        <begin position="734"/>
        <end position="750"/>
    </location>
</feature>
<dbReference type="CDD" id="cd01370">
    <property type="entry name" value="KISc_KIP3_like"/>
    <property type="match status" value="1"/>
</dbReference>
<dbReference type="InterPro" id="IPR001752">
    <property type="entry name" value="Kinesin_motor_dom"/>
</dbReference>
<organism evidence="13 14">
    <name type="scientific">Acaromyces ingoldii</name>
    <dbReference type="NCBI Taxonomy" id="215250"/>
    <lineage>
        <taxon>Eukaryota</taxon>
        <taxon>Fungi</taxon>
        <taxon>Dikarya</taxon>
        <taxon>Basidiomycota</taxon>
        <taxon>Ustilaginomycotina</taxon>
        <taxon>Exobasidiomycetes</taxon>
        <taxon>Exobasidiales</taxon>
        <taxon>Cryptobasidiaceae</taxon>
        <taxon>Acaromyces</taxon>
    </lineage>
</organism>
<evidence type="ECO:0000256" key="6">
    <source>
        <dbReference type="ARBA" id="ARBA00023054"/>
    </source>
</evidence>
<protein>
    <submittedName>
        <fullName evidence="13">Kinesin-domain-containing protein</fullName>
    </submittedName>
</protein>
<dbReference type="InterPro" id="IPR027640">
    <property type="entry name" value="Kinesin-like_fam"/>
</dbReference>
<dbReference type="Gene3D" id="3.40.850.10">
    <property type="entry name" value="Kinesin motor domain"/>
    <property type="match status" value="1"/>
</dbReference>
<dbReference type="GO" id="GO:0061673">
    <property type="term" value="C:mitotic spindle astral microtubule"/>
    <property type="evidence" value="ECO:0007669"/>
    <property type="project" value="UniProtKB-ARBA"/>
</dbReference>
<feature type="compositionally biased region" description="Low complexity" evidence="11">
    <location>
        <begin position="810"/>
        <end position="841"/>
    </location>
</feature>
<dbReference type="GO" id="GO:0005524">
    <property type="term" value="F:ATP binding"/>
    <property type="evidence" value="ECO:0007669"/>
    <property type="project" value="UniProtKB-UniRule"/>
</dbReference>
<dbReference type="GO" id="GO:0070462">
    <property type="term" value="P:plus-end specific microtubule depolymerization"/>
    <property type="evidence" value="ECO:0007669"/>
    <property type="project" value="UniProtKB-ARBA"/>
</dbReference>
<proteinExistence type="inferred from homology"/>
<dbReference type="EMBL" id="KZ819634">
    <property type="protein sequence ID" value="PWN94269.1"/>
    <property type="molecule type" value="Genomic_DNA"/>
</dbReference>
<keyword evidence="2" id="KW-0963">Cytoplasm</keyword>
<dbReference type="GO" id="GO:0090307">
    <property type="term" value="P:mitotic spindle assembly"/>
    <property type="evidence" value="ECO:0007669"/>
    <property type="project" value="UniProtKB-ARBA"/>
</dbReference>
<keyword evidence="4 9" id="KW-0547">Nucleotide-binding</keyword>
<keyword evidence="3" id="KW-0493">Microtubule</keyword>
<accession>A0A316YYE7</accession>
<evidence type="ECO:0000256" key="2">
    <source>
        <dbReference type="ARBA" id="ARBA00022490"/>
    </source>
</evidence>
<dbReference type="GO" id="GO:0005634">
    <property type="term" value="C:nucleus"/>
    <property type="evidence" value="ECO:0007669"/>
    <property type="project" value="UniProtKB-ARBA"/>
</dbReference>
<dbReference type="Proteomes" id="UP000245768">
    <property type="component" value="Unassembled WGS sequence"/>
</dbReference>
<feature type="region of interest" description="Disordered" evidence="11">
    <location>
        <begin position="729"/>
        <end position="1095"/>
    </location>
</feature>
<dbReference type="InterPro" id="IPR036961">
    <property type="entry name" value="Kinesin_motor_dom_sf"/>
</dbReference>
<keyword evidence="8" id="KW-0206">Cytoskeleton</keyword>
<evidence type="ECO:0000313" key="14">
    <source>
        <dbReference type="Proteomes" id="UP000245768"/>
    </source>
</evidence>
<evidence type="ECO:0000313" key="13">
    <source>
        <dbReference type="EMBL" id="PWN94269.1"/>
    </source>
</evidence>
<feature type="coiled-coil region" evidence="10">
    <location>
        <begin position="411"/>
        <end position="472"/>
    </location>
</feature>
<dbReference type="Pfam" id="PF00225">
    <property type="entry name" value="Kinesin"/>
    <property type="match status" value="1"/>
</dbReference>
<dbReference type="RefSeq" id="XP_025381467.1">
    <property type="nucleotide sequence ID" value="XM_025524739.1"/>
</dbReference>
<feature type="compositionally biased region" description="Basic and acidic residues" evidence="11">
    <location>
        <begin position="957"/>
        <end position="969"/>
    </location>
</feature>
<reference evidence="13 14" key="1">
    <citation type="journal article" date="2018" name="Mol. Biol. Evol.">
        <title>Broad Genomic Sampling Reveals a Smut Pathogenic Ancestry of the Fungal Clade Ustilaginomycotina.</title>
        <authorList>
            <person name="Kijpornyongpan T."/>
            <person name="Mondo S.J."/>
            <person name="Barry K."/>
            <person name="Sandor L."/>
            <person name="Lee J."/>
            <person name="Lipzen A."/>
            <person name="Pangilinan J."/>
            <person name="LaButti K."/>
            <person name="Hainaut M."/>
            <person name="Henrissat B."/>
            <person name="Grigoriev I.V."/>
            <person name="Spatafora J.W."/>
            <person name="Aime M.C."/>
        </authorList>
    </citation>
    <scope>NUCLEOTIDE SEQUENCE [LARGE SCALE GENOMIC DNA]</scope>
    <source>
        <strain evidence="13 14">MCA 4198</strain>
    </source>
</reference>
<evidence type="ECO:0000256" key="3">
    <source>
        <dbReference type="ARBA" id="ARBA00022701"/>
    </source>
</evidence>
<dbReference type="InterPro" id="IPR027417">
    <property type="entry name" value="P-loop_NTPase"/>
</dbReference>
<dbReference type="FunFam" id="3.40.850.10:FF:000090">
    <property type="entry name" value="Kinesin-like protein"/>
    <property type="match status" value="1"/>
</dbReference>
<name>A0A316YYE7_9BASI</name>
<evidence type="ECO:0000256" key="8">
    <source>
        <dbReference type="ARBA" id="ARBA00023212"/>
    </source>
</evidence>
<dbReference type="GeneID" id="37046655"/>
<comment type="subcellular location">
    <subcellularLocation>
        <location evidence="1">Cytoplasm</location>
        <location evidence="1">Cytoskeleton</location>
    </subcellularLocation>
</comment>
<feature type="compositionally biased region" description="Low complexity" evidence="11">
    <location>
        <begin position="1065"/>
        <end position="1095"/>
    </location>
</feature>
<dbReference type="GO" id="GO:0008017">
    <property type="term" value="F:microtubule binding"/>
    <property type="evidence" value="ECO:0007669"/>
    <property type="project" value="InterPro"/>
</dbReference>
<evidence type="ECO:0000256" key="4">
    <source>
        <dbReference type="ARBA" id="ARBA00022741"/>
    </source>
</evidence>
<gene>
    <name evidence="13" type="ORF">FA10DRAFT_299566</name>
</gene>
<dbReference type="GO" id="GO:0008574">
    <property type="term" value="F:plus-end-directed microtubule motor activity"/>
    <property type="evidence" value="ECO:0007669"/>
    <property type="project" value="UniProtKB-ARBA"/>
</dbReference>
<dbReference type="PANTHER" id="PTHR47968:SF13">
    <property type="entry name" value="KINESIN-LIKE PROTEIN KIF19 ISOFORM X1"/>
    <property type="match status" value="1"/>
</dbReference>
<feature type="domain" description="Kinesin motor" evidence="12">
    <location>
        <begin position="5"/>
        <end position="396"/>
    </location>
</feature>
<dbReference type="GO" id="GO:0033047">
    <property type="term" value="P:regulation of mitotic sister chromatid segregation"/>
    <property type="evidence" value="ECO:0007669"/>
    <property type="project" value="UniProtKB-ARBA"/>
</dbReference>
<dbReference type="AlphaFoldDB" id="A0A316YYE7"/>
<evidence type="ECO:0000259" key="12">
    <source>
        <dbReference type="PROSITE" id="PS50067"/>
    </source>
</evidence>
<dbReference type="PROSITE" id="PS50067">
    <property type="entry name" value="KINESIN_MOTOR_2"/>
    <property type="match status" value="1"/>
</dbReference>
<dbReference type="GO" id="GO:0051656">
    <property type="term" value="P:establishment of organelle localization"/>
    <property type="evidence" value="ECO:0007669"/>
    <property type="project" value="UniProtKB-ARBA"/>
</dbReference>
<dbReference type="STRING" id="215250.A0A316YYE7"/>
<keyword evidence="7 9" id="KW-0505">Motor protein</keyword>
<dbReference type="InterPro" id="IPR019821">
    <property type="entry name" value="Kinesin_motor_CS"/>
</dbReference>
<sequence>MAEASIEVAVRIRPFSPKEAAMLAPQDNQLPFLGDGGLGAAPTARMAVTNGSNGRAPSLRTNFLRPIISPVDDKVLIFDPPDNNPLSKLYATASGGYGTGAKKPKDVRYAFDKVFDDTCGQEMVFENTTKPLLDGILNGFNASVFAYGATGCGKTHTISGTQEDPGVIFLTMKELYRRIEDSREESEVHVRLSYLEIYNEMIRDLLSPQPTPPGQGLLLREDAVNKISVVGITEHVPASPEEVLEMIQEGNLRRTMSPTEANAVSSRSHAVLQINVTQRPRTADTIMETTSASLNIIDLAGSERASATRNNGQRMKEGANINKSLLALGNCINALCQSGGQKGRHIPYRNSKLTRLLKFSLGGNCKTVMIVCVSPSSAHYDETHNTLKYANQAKNIRTKVSKNLLNVDRHVGQYVQVIQELRQEIAELKANAGNAIETAAERRRKADVAKEVEEVKAKMQQSTANVKKVVEEKAHFEAQLLAAQIRLAPLRERMEQLDAEIAGYKAHSHDVPSDLESERDIVAGLAAPDEAIVADQNLLRGASSLDSSIQMQHGIIMAASRNAKLDDAAAETIRNLGQAMVADVETQRAKMKFEAMQAAYGAVAGRTRDLVGLAARSTVTLKEAAGELTYKVGAGNASTDELDTLSKHLLAAAHANDGVFNSIAGRSTKQAPSDAQRRKFAAAPRSSRASLTPANAAMPSHGGRVKRSSIVPAAAQMAPSSASGLVSSRLQHLVASPRRPRSSSVAGRGRTSLLASQGGRKSTVVAPRSRGSLSREDAVPAMPPAAAKKSFRWADEAGEGSLEGRRSASPRRMSSSSSSTSSSHPWSSSSASSSLSSSTAAGPMRRTSGASAPRFAQPTSSSAARVSAKRVAAISAEGDASGETSSGAEWEDVGDRAAGGASKKSKSSIFDRNFLTKRTSSSLAAGAEPSSLSDDGGDDEAVSSSRAARAPLSDLLTNRDGDARLERDASSSPPVSFRSTSGGSLRASPYNRRRSHLPPAAPSSWKPGHRLASSQQQRSSPSPTEDTAGSSAARVASGPPSFVASRLSRTSAGSSPPKKAPGDDSTASSTSTVSANRRSLSTTTTNTAATNSAWR</sequence>
<dbReference type="PROSITE" id="PS00411">
    <property type="entry name" value="KINESIN_MOTOR_1"/>
    <property type="match status" value="1"/>
</dbReference>
<feature type="compositionally biased region" description="Low complexity" evidence="11">
    <location>
        <begin position="1013"/>
        <end position="1023"/>
    </location>
</feature>